<dbReference type="Pfam" id="PF01565">
    <property type="entry name" value="FAD_binding_4"/>
    <property type="match status" value="1"/>
</dbReference>
<keyword evidence="7" id="KW-1185">Reference proteome</keyword>
<dbReference type="Pfam" id="PF13534">
    <property type="entry name" value="Fer4_17"/>
    <property type="match status" value="1"/>
</dbReference>
<dbReference type="OrthoDB" id="9767256at2"/>
<dbReference type="GO" id="GO:1903457">
    <property type="term" value="P:lactate catabolic process"/>
    <property type="evidence" value="ECO:0007669"/>
    <property type="project" value="TreeGrafter"/>
</dbReference>
<comment type="cofactor">
    <cofactor evidence="1">
        <name>FAD</name>
        <dbReference type="ChEBI" id="CHEBI:57692"/>
    </cofactor>
</comment>
<evidence type="ECO:0000256" key="4">
    <source>
        <dbReference type="ARBA" id="ARBA00023002"/>
    </source>
</evidence>
<dbReference type="InterPro" id="IPR016171">
    <property type="entry name" value="Vanillyl_alc_oxidase_C-sub2"/>
</dbReference>
<accession>A0A5C5WF30</accession>
<dbReference type="Gene3D" id="3.30.465.10">
    <property type="match status" value="1"/>
</dbReference>
<dbReference type="PROSITE" id="PS51387">
    <property type="entry name" value="FAD_PCMH"/>
    <property type="match status" value="1"/>
</dbReference>
<dbReference type="InterPro" id="IPR016164">
    <property type="entry name" value="FAD-linked_Oxase-like_C"/>
</dbReference>
<dbReference type="Gene3D" id="1.10.45.10">
    <property type="entry name" value="Vanillyl-alcohol Oxidase, Chain A, domain 4"/>
    <property type="match status" value="1"/>
</dbReference>
<name>A0A5C5WF30_9BACT</name>
<dbReference type="PANTHER" id="PTHR11748">
    <property type="entry name" value="D-LACTATE DEHYDROGENASE"/>
    <property type="match status" value="1"/>
</dbReference>
<dbReference type="EMBL" id="SJPH01000001">
    <property type="protein sequence ID" value="TWT48699.1"/>
    <property type="molecule type" value="Genomic_DNA"/>
</dbReference>
<dbReference type="SUPFAM" id="SSF55103">
    <property type="entry name" value="FAD-linked oxidases, C-terminal domain"/>
    <property type="match status" value="1"/>
</dbReference>
<dbReference type="Pfam" id="PF02754">
    <property type="entry name" value="CCG"/>
    <property type="match status" value="1"/>
</dbReference>
<keyword evidence="4" id="KW-0560">Oxidoreductase</keyword>
<evidence type="ECO:0000256" key="1">
    <source>
        <dbReference type="ARBA" id="ARBA00001974"/>
    </source>
</evidence>
<evidence type="ECO:0000313" key="7">
    <source>
        <dbReference type="Proteomes" id="UP000318995"/>
    </source>
</evidence>
<dbReference type="SUPFAM" id="SSF46548">
    <property type="entry name" value="alpha-helical ferredoxin"/>
    <property type="match status" value="1"/>
</dbReference>
<gene>
    <name evidence="6" type="primary">glpC</name>
    <name evidence="6" type="ORF">Pla111_04740</name>
</gene>
<dbReference type="InterPro" id="IPR016169">
    <property type="entry name" value="FAD-bd_PCMH_sub2"/>
</dbReference>
<comment type="caution">
    <text evidence="6">The sequence shown here is derived from an EMBL/GenBank/DDBJ whole genome shotgun (WGS) entry which is preliminary data.</text>
</comment>
<dbReference type="GO" id="GO:0071949">
    <property type="term" value="F:FAD binding"/>
    <property type="evidence" value="ECO:0007669"/>
    <property type="project" value="InterPro"/>
</dbReference>
<dbReference type="InterPro" id="IPR004017">
    <property type="entry name" value="Cys_rich_dom"/>
</dbReference>
<evidence type="ECO:0000256" key="3">
    <source>
        <dbReference type="ARBA" id="ARBA00022827"/>
    </source>
</evidence>
<dbReference type="RefSeq" id="WP_146570970.1">
    <property type="nucleotide sequence ID" value="NZ_SJPH01000001.1"/>
</dbReference>
<evidence type="ECO:0000259" key="5">
    <source>
        <dbReference type="PROSITE" id="PS51387"/>
    </source>
</evidence>
<dbReference type="Pfam" id="PF02913">
    <property type="entry name" value="FAD-oxidase_C"/>
    <property type="match status" value="1"/>
</dbReference>
<organism evidence="6 7">
    <name type="scientific">Botrimarina hoheduenensis</name>
    <dbReference type="NCBI Taxonomy" id="2528000"/>
    <lineage>
        <taxon>Bacteria</taxon>
        <taxon>Pseudomonadati</taxon>
        <taxon>Planctomycetota</taxon>
        <taxon>Planctomycetia</taxon>
        <taxon>Pirellulales</taxon>
        <taxon>Lacipirellulaceae</taxon>
        <taxon>Botrimarina</taxon>
    </lineage>
</organism>
<feature type="domain" description="FAD-binding PCMH-type" evidence="5">
    <location>
        <begin position="36"/>
        <end position="257"/>
    </location>
</feature>
<evidence type="ECO:0000313" key="6">
    <source>
        <dbReference type="EMBL" id="TWT48699.1"/>
    </source>
</evidence>
<sequence length="989" mass="105888">MADPNRIAEDLRGVTSGDVLSDVATRRLYASDGSLYQIMPAAVVRPRVTADVAATVRYASENGIPVHARGAGSGLAGGVLGTGIVIDFSRYMRRLIADEGETVVAQAGLPLAELNRRLAPDRTFGPDPANRAVSTVGGAVATDASGSRRNWFGSVGDAVREMTVVLASGETVRLDATGVSDATAAASSIERSVDAALRTNTSSISEYTPGGCVSTSGYALAAAAGLPEDRSRLARLMIGSEGTLGVLTEVRLAVHRPSQGVAAGLFTFASIELAAQAAANLVGQSAAACDLLDRRHLGLCRQRDPRYSVMIPGEAEALLFVEARGENESEAIARLAGLAERLRAEAAWGGDTLLAETEEDRRLFASLPASFLPTLQGIEGRRHATPGFEAISLPPSALGQFFRRVQEVLKRRQVTASVFAHTLHGHVQVWPLLDLSAPGELRRLETLASDLYDIVWLLGGSITGVGGDGLSRTPFTSRQHGPLVNVFREIKRIVDPRGVLNPGKIVPMPGARMTHATRYAVAADSTSVSAPSNAVHKSTVALQLNWTADAARLAADACNGCGDCRRSDETTRMCPIFRYTPREEASPRAKANLLRGVLSGELPTETLATDEARQIADLCVNCHQCRLDCAAGVDIPRMMLEAKASHVAANGMRLDGWWCSRIDSLAAAIGRAPRLGNALIQRAWFRWCLERVTGLSAARRLPALAGRPFLASSLARKLAKPVSHSGDRVAYFVDTFANRFDTELAEAFVAVLRRHGVAVYAPPTQAQSGMAMISQGGLEPARRLAERNVAVLAEAIRQGHTVVATEPSAVLALTHEYRVLLPDDEDAALVAENTEEACLFLWRRHLNARLSLELDPLPIRVAYHQPCHSRALGVGVPAEKLMRLIPDLMVERIDQGCSGMAGTYGLLKRNYRSSLRAGLPMLNALRRGDSQAGATECSTCRLQMQQAATVPTFHPIKLLAASYGDLPGLRKVIDRMALESHAPARRGSR</sequence>
<keyword evidence="2" id="KW-0285">Flavoprotein</keyword>
<proteinExistence type="predicted"/>
<keyword evidence="3" id="KW-0274">FAD</keyword>
<evidence type="ECO:0000256" key="2">
    <source>
        <dbReference type="ARBA" id="ARBA00022630"/>
    </source>
</evidence>
<dbReference type="GO" id="GO:0004458">
    <property type="term" value="F:D-lactate dehydrogenase (cytochrome) activity"/>
    <property type="evidence" value="ECO:0007669"/>
    <property type="project" value="TreeGrafter"/>
</dbReference>
<dbReference type="PANTHER" id="PTHR11748:SF119">
    <property type="entry name" value="D-2-HYDROXYGLUTARATE DEHYDROGENASE"/>
    <property type="match status" value="1"/>
</dbReference>
<protein>
    <submittedName>
        <fullName evidence="6">Anaerobic glycerol-3-phosphate dehydrogenase subunit C</fullName>
    </submittedName>
</protein>
<dbReference type="AlphaFoldDB" id="A0A5C5WF30"/>
<dbReference type="InterPro" id="IPR036318">
    <property type="entry name" value="FAD-bd_PCMH-like_sf"/>
</dbReference>
<reference evidence="6 7" key="1">
    <citation type="submission" date="2019-02" db="EMBL/GenBank/DDBJ databases">
        <title>Deep-cultivation of Planctomycetes and their phenomic and genomic characterization uncovers novel biology.</title>
        <authorList>
            <person name="Wiegand S."/>
            <person name="Jogler M."/>
            <person name="Boedeker C."/>
            <person name="Pinto D."/>
            <person name="Vollmers J."/>
            <person name="Rivas-Marin E."/>
            <person name="Kohn T."/>
            <person name="Peeters S.H."/>
            <person name="Heuer A."/>
            <person name="Rast P."/>
            <person name="Oberbeckmann S."/>
            <person name="Bunk B."/>
            <person name="Jeske O."/>
            <person name="Meyerdierks A."/>
            <person name="Storesund J.E."/>
            <person name="Kallscheuer N."/>
            <person name="Luecker S."/>
            <person name="Lage O.M."/>
            <person name="Pohl T."/>
            <person name="Merkel B.J."/>
            <person name="Hornburger P."/>
            <person name="Mueller R.-W."/>
            <person name="Bruemmer F."/>
            <person name="Labrenz M."/>
            <person name="Spormann A.M."/>
            <person name="Op Den Camp H."/>
            <person name="Overmann J."/>
            <person name="Amann R."/>
            <person name="Jetten M.S.M."/>
            <person name="Mascher T."/>
            <person name="Medema M.H."/>
            <person name="Devos D.P."/>
            <person name="Kaster A.-K."/>
            <person name="Ovreas L."/>
            <person name="Rohde M."/>
            <person name="Galperin M.Y."/>
            <person name="Jogler C."/>
        </authorList>
    </citation>
    <scope>NUCLEOTIDE SEQUENCE [LARGE SCALE GENOMIC DNA]</scope>
    <source>
        <strain evidence="6 7">Pla111</strain>
    </source>
</reference>
<dbReference type="InterPro" id="IPR004113">
    <property type="entry name" value="FAD-bd_oxidored_4_C"/>
</dbReference>
<dbReference type="Proteomes" id="UP000318995">
    <property type="component" value="Unassembled WGS sequence"/>
</dbReference>
<dbReference type="InterPro" id="IPR016166">
    <property type="entry name" value="FAD-bd_PCMH"/>
</dbReference>
<dbReference type="GO" id="GO:0008720">
    <property type="term" value="F:D-lactate dehydrogenase (NAD+) activity"/>
    <property type="evidence" value="ECO:0007669"/>
    <property type="project" value="TreeGrafter"/>
</dbReference>
<dbReference type="SUPFAM" id="SSF56176">
    <property type="entry name" value="FAD-binding/transporter-associated domain-like"/>
    <property type="match status" value="1"/>
</dbReference>
<dbReference type="InterPro" id="IPR006094">
    <property type="entry name" value="Oxid_FAD_bind_N"/>
</dbReference>